<evidence type="ECO:0000313" key="5">
    <source>
        <dbReference type="EMBL" id="SCB39946.1"/>
    </source>
</evidence>
<dbReference type="Pfam" id="PF25023">
    <property type="entry name" value="TEN_YD-shell"/>
    <property type="match status" value="1"/>
</dbReference>
<feature type="region of interest" description="Disordered" evidence="2">
    <location>
        <begin position="1568"/>
        <end position="1588"/>
    </location>
</feature>
<dbReference type="PANTHER" id="PTHR32305:SF15">
    <property type="entry name" value="PROTEIN RHSA-RELATED"/>
    <property type="match status" value="1"/>
</dbReference>
<dbReference type="SUPFAM" id="SSF69322">
    <property type="entry name" value="Tricorn protease domain 2"/>
    <property type="match status" value="1"/>
</dbReference>
<evidence type="ECO:0000256" key="2">
    <source>
        <dbReference type="SAM" id="MobiDB-lite"/>
    </source>
</evidence>
<dbReference type="EMBL" id="FMAC01000021">
    <property type="protein sequence ID" value="SCB39946.1"/>
    <property type="molecule type" value="Genomic_DNA"/>
</dbReference>
<evidence type="ECO:0000259" key="3">
    <source>
        <dbReference type="Pfam" id="PF03527"/>
    </source>
</evidence>
<dbReference type="RefSeq" id="WP_075857058.1">
    <property type="nucleotide sequence ID" value="NZ_FMAC01000021.1"/>
</dbReference>
<feature type="compositionally biased region" description="Basic and acidic residues" evidence="2">
    <location>
        <begin position="66"/>
        <end position="88"/>
    </location>
</feature>
<dbReference type="OrthoDB" id="6057489at2"/>
<feature type="domain" description="Teneurin-like YD-shell" evidence="4">
    <location>
        <begin position="764"/>
        <end position="881"/>
    </location>
</feature>
<reference evidence="6" key="1">
    <citation type="submission" date="2016-08" db="EMBL/GenBank/DDBJ databases">
        <authorList>
            <person name="Varghese N."/>
            <person name="Submissions Spin"/>
        </authorList>
    </citation>
    <scope>NUCLEOTIDE SEQUENCE [LARGE SCALE GENOMIC DNA]</scope>
    <source>
        <strain evidence="6">CCBAU 57015</strain>
    </source>
</reference>
<feature type="domain" description="RHS protein conserved region" evidence="3">
    <location>
        <begin position="1351"/>
        <end position="1384"/>
    </location>
</feature>
<proteinExistence type="predicted"/>
<gene>
    <name evidence="5" type="ORF">GA0061100_12129</name>
</gene>
<dbReference type="InterPro" id="IPR022385">
    <property type="entry name" value="Rhs_assc_core"/>
</dbReference>
<keyword evidence="6" id="KW-1185">Reference proteome</keyword>
<dbReference type="InterPro" id="IPR056823">
    <property type="entry name" value="TEN-like_YD-shell"/>
</dbReference>
<dbReference type="InterPro" id="IPR031325">
    <property type="entry name" value="RHS_repeat"/>
</dbReference>
<evidence type="ECO:0000256" key="1">
    <source>
        <dbReference type="ARBA" id="ARBA00022737"/>
    </source>
</evidence>
<dbReference type="Pfam" id="PF03527">
    <property type="entry name" value="RHS"/>
    <property type="match status" value="1"/>
</dbReference>
<dbReference type="Pfam" id="PF05593">
    <property type="entry name" value="RHS_repeat"/>
    <property type="match status" value="4"/>
</dbReference>
<dbReference type="NCBIfam" id="TIGR01643">
    <property type="entry name" value="YD_repeat_2x"/>
    <property type="match status" value="11"/>
</dbReference>
<protein>
    <submittedName>
        <fullName evidence="5">RHS repeat-associated core domain-containing protein</fullName>
    </submittedName>
</protein>
<organism evidence="5 6">
    <name type="scientific">Rhizobium hainanense</name>
    <dbReference type="NCBI Taxonomy" id="52131"/>
    <lineage>
        <taxon>Bacteria</taxon>
        <taxon>Pseudomonadati</taxon>
        <taxon>Pseudomonadota</taxon>
        <taxon>Alphaproteobacteria</taxon>
        <taxon>Hyphomicrobiales</taxon>
        <taxon>Rhizobiaceae</taxon>
        <taxon>Rhizobium/Agrobacterium group</taxon>
        <taxon>Rhizobium</taxon>
    </lineage>
</organism>
<keyword evidence="1" id="KW-0677">Repeat</keyword>
<accession>A0A1C3WJB7</accession>
<evidence type="ECO:0000313" key="6">
    <source>
        <dbReference type="Proteomes" id="UP000186228"/>
    </source>
</evidence>
<feature type="compositionally biased region" description="Polar residues" evidence="2">
    <location>
        <begin position="1"/>
        <end position="10"/>
    </location>
</feature>
<sequence length="1602" mass="178217">MAQDGVQPQEQPSQGAGNSSGGPSPQPAPARAEHGTGKTSPKGNGSSQLNTEASAKPEPLDCPETDYQKKLRADAKAAKEQELQKQRDNINSYLQRNYPDGDRLKSWSDVWHGRPGTSDPEGFQAILRADDGYQTLQRDLDNTANLPDSFFLKGTPQGHLAFMDGLDENMAKLKGPDFGYGKGYESLVLKRCQQKKDVNENTQLNWIQRNLQSDTVEGRALADVVTGLAYGALGARAGVEGNGLGMRARPSTAGGARPVEPVAKPPADEAVPPKTPAVRPVPDEPPPRTQNTGNSVIKKGEPVSVARGEFLETWEDFFVPGTLPFDGSRYLGLKLGLPARYTSPLGLCQISAFDEIFTNPRRGELTYFRASGEEIGFERPFNILESINPAFPGLTLSAPWLRQLHLEEGRIVKHFRQYDDRIYRLESIETLDGLRATFHRSETGVLTGLDGPDGLSLTFENDAGGRRTAITLIGTDGSQISLARYAYDARGRMISADCTFGMSVRYAWSPTRPLLKRWTNLSQRSETVFQYDAQERVVHTATSGLWNDDRFRYSRDRRETVYVPGGDEKRAERFTYDDQYNVTAEINALGSLTRHDFDVFGRETATTDANGNAVVRQYDEYGNIHSVTDGEGRSTLYKWTPRGQLALVVDGAGHARRMAYDDKARPVRVTDAEKHVTSLSYDGLGRPIALTRPNGAVEQRVYDEHNRLVAIIDAKNGETRYLHDAFGRIVSITDAMGGVTRLAYGAGAGGFATPSQLTRPDGVAISRSYDREGTLASVTDGEGRQWTYQRGAFGVLDAIIDPKGGRLAFEYDSEGRLLTVTNANSQSWIFTRDAAGQVIEELDYDGRRIVYERDAAGQVVSTRYPDGARRDFAYDRSGLLIREESFGPLEAGKEKDKAEAEDVTRYWYDDRGLLIQAENKAALVAYERDGNGRITAETVNGRRVESRYDANGLRIERRINGESPGTSNLVAIERDPLGQVERLIIDGHQPLAFKHDRLGRETRRASAGGFALNQTHDAVGQLLSQSVGLQTASADRRFGKGGDLGSAMSEAQPSRGVERRFSWDRDFSPIGVEDGFWGAAHYNHDANGQVTQARHGDGTAERFRYDAAHNVDAFADSAGSSGREDGLGLSPEIAGSAWRPSEDSKGFLGWQLSDGGKVRLARGPQGERIQLRHDIRGRTIERKIERDGFRPKIWRYDWDAKDRLVRCLTPDGEVWRYGYDPFGRRVWKVKELTSGEVRRSLPHMAGKVDLTGIKDRTQWFDDTTEQGMVAKARGKPADRDRPPVVGLAYGWDGDKVIEEAPLRLDGSIEWDHAERWHYEPDSFRPLAKQEAPSHILNAEGRYDELPGRLLYVVCDHLGSPREMFDERGAKQWAAEYRLWGALNRVWQARPANDNGRSVYPSGGLRRAHAEERIYAAYGNLALSEAEEFSRARAECPIRFQGQWEDEESGLFYNRYRYYDPLTTQYLSVDPVGLFGGSRPQAYVENPNSWVDPWGLAGTTYITYQGIDAATGKPYVGFASGPFDSGADVLNYRYSSNFSRFQDAQPPVILYEGPDRDVARGLEQDQFEKLGGLDGTANKQNPVGPRNKSKGRYKIALEKWRKR</sequence>
<dbReference type="InterPro" id="IPR001826">
    <property type="entry name" value="RHS"/>
</dbReference>
<dbReference type="Proteomes" id="UP000186228">
    <property type="component" value="Unassembled WGS sequence"/>
</dbReference>
<dbReference type="NCBIfam" id="TIGR03696">
    <property type="entry name" value="Rhs_assc_core"/>
    <property type="match status" value="1"/>
</dbReference>
<dbReference type="Gene3D" id="2.180.10.10">
    <property type="entry name" value="RHS repeat-associated core"/>
    <property type="match status" value="3"/>
</dbReference>
<feature type="region of interest" description="Disordered" evidence="2">
    <location>
        <begin position="1"/>
        <end position="97"/>
    </location>
</feature>
<evidence type="ECO:0000259" key="4">
    <source>
        <dbReference type="Pfam" id="PF25023"/>
    </source>
</evidence>
<feature type="region of interest" description="Disordered" evidence="2">
    <location>
        <begin position="240"/>
        <end position="299"/>
    </location>
</feature>
<dbReference type="InterPro" id="IPR006530">
    <property type="entry name" value="YD"/>
</dbReference>
<name>A0A1C3WJB7_9HYPH</name>
<dbReference type="PANTHER" id="PTHR32305">
    <property type="match status" value="1"/>
</dbReference>
<feature type="compositionally biased region" description="Low complexity" evidence="2">
    <location>
        <begin position="11"/>
        <end position="23"/>
    </location>
</feature>
<dbReference type="InterPro" id="IPR050708">
    <property type="entry name" value="T6SS_VgrG/RHS"/>
</dbReference>
<dbReference type="STRING" id="52131.GA0061100_12129"/>
<feature type="compositionally biased region" description="Polar residues" evidence="2">
    <location>
        <begin position="37"/>
        <end position="53"/>
    </location>
</feature>